<evidence type="ECO:0000313" key="3">
    <source>
        <dbReference type="Proteomes" id="UP001201217"/>
    </source>
</evidence>
<accession>A0ABS9E330</accession>
<proteinExistence type="predicted"/>
<feature type="domain" description="Winged helix DNA-binding" evidence="1">
    <location>
        <begin position="19"/>
        <end position="96"/>
    </location>
</feature>
<dbReference type="InterPro" id="IPR036390">
    <property type="entry name" value="WH_DNA-bd_sf"/>
</dbReference>
<dbReference type="InterPro" id="IPR011991">
    <property type="entry name" value="ArsR-like_HTH"/>
</dbReference>
<dbReference type="PANTHER" id="PTHR37318:SF1">
    <property type="entry name" value="BSL7504 PROTEIN"/>
    <property type="match status" value="1"/>
</dbReference>
<dbReference type="Gene3D" id="1.10.10.10">
    <property type="entry name" value="Winged helix-like DNA-binding domain superfamily/Winged helix DNA-binding domain"/>
    <property type="match status" value="1"/>
</dbReference>
<protein>
    <submittedName>
        <fullName evidence="2">Transcriptional regulator</fullName>
    </submittedName>
</protein>
<evidence type="ECO:0000313" key="2">
    <source>
        <dbReference type="EMBL" id="MCF4097285.1"/>
    </source>
</evidence>
<keyword evidence="3" id="KW-1185">Reference proteome</keyword>
<dbReference type="PANTHER" id="PTHR37318">
    <property type="entry name" value="BSL7504 PROTEIN"/>
    <property type="match status" value="1"/>
</dbReference>
<dbReference type="EMBL" id="JAKGTI010000001">
    <property type="protein sequence ID" value="MCF4097285.1"/>
    <property type="molecule type" value="Genomic_DNA"/>
</dbReference>
<dbReference type="CDD" id="cd00090">
    <property type="entry name" value="HTH_ARSR"/>
    <property type="match status" value="1"/>
</dbReference>
<gene>
    <name evidence="2" type="ORF">L1I42_02135</name>
</gene>
<comment type="caution">
    <text evidence="2">The sequence shown here is derived from an EMBL/GenBank/DDBJ whole genome shotgun (WGS) entry which is preliminary data.</text>
</comment>
<evidence type="ECO:0000259" key="1">
    <source>
        <dbReference type="Pfam" id="PF13601"/>
    </source>
</evidence>
<dbReference type="InterPro" id="IPR036388">
    <property type="entry name" value="WH-like_DNA-bd_sf"/>
</dbReference>
<dbReference type="SUPFAM" id="SSF46785">
    <property type="entry name" value="Winged helix' DNA-binding domain"/>
    <property type="match status" value="1"/>
</dbReference>
<dbReference type="Pfam" id="PF13601">
    <property type="entry name" value="HTH_34"/>
    <property type="match status" value="1"/>
</dbReference>
<dbReference type="InterPro" id="IPR027395">
    <property type="entry name" value="WH_DNA-bd_dom"/>
</dbReference>
<name>A0ABS9E330_9HYPH</name>
<dbReference type="RefSeq" id="WP_236112857.1">
    <property type="nucleotide sequence ID" value="NZ_JAKGTI010000001.1"/>
</dbReference>
<organism evidence="2 3">
    <name type="scientific">Maritalea mediterranea</name>
    <dbReference type="NCBI Taxonomy" id="2909667"/>
    <lineage>
        <taxon>Bacteria</taxon>
        <taxon>Pseudomonadati</taxon>
        <taxon>Pseudomonadota</taxon>
        <taxon>Alphaproteobacteria</taxon>
        <taxon>Hyphomicrobiales</taxon>
        <taxon>Devosiaceae</taxon>
        <taxon>Maritalea</taxon>
    </lineage>
</organism>
<dbReference type="Proteomes" id="UP001201217">
    <property type="component" value="Unassembled WGS sequence"/>
</dbReference>
<reference evidence="2 3" key="1">
    <citation type="submission" date="2022-01" db="EMBL/GenBank/DDBJ databases">
        <title>Maritalea mediterranea sp. nov., isolated from marine plastic residues from the Malva-rosa beach (Valencia, Spain).</title>
        <authorList>
            <person name="Vidal-Verdu A."/>
            <person name="Molina-Menor E."/>
            <person name="Pascual J."/>
            <person name="Pereto J."/>
            <person name="Porcar M."/>
        </authorList>
    </citation>
    <scope>NUCLEOTIDE SEQUENCE [LARGE SCALE GENOMIC DNA]</scope>
    <source>
        <strain evidence="2 3">P4.10X</strain>
    </source>
</reference>
<sequence length="118" mass="13195">MTPDFTPPELDQLLHQPTRTRIVAYLAARQEASFSELKRVLQLSDGNLKSHLQKLENAAYLQSHQLGGDGRPQSIYRLSKKGHAALVDYVKQLQVLMPTADLASEQHLSRPLAPKPTN</sequence>